<dbReference type="EMBL" id="NBZD01000004">
    <property type="protein sequence ID" value="PNH18050.1"/>
    <property type="molecule type" value="Genomic_DNA"/>
</dbReference>
<sequence length="149" mass="16178">MKIIFVCTGNTCRSPMATALFRQAVNEAGRTDIEVSGAGLAAFEGQAAADAAIRIMREDYGLDLTDHRAKNLTVDMCSEADYIFTMTESQADALRRYLPIKVKAEITSLGKFCQGKDCDIADPYGGDDKVYRAVAGELKQLVTVALTKI</sequence>
<feature type="active site" description="Nucleophile" evidence="4">
    <location>
        <position position="13"/>
    </location>
</feature>
<comment type="caution">
    <text evidence="6">The sequence shown here is derived from an EMBL/GenBank/DDBJ whole genome shotgun (WGS) entry which is preliminary data.</text>
</comment>
<dbReference type="InterPro" id="IPR023485">
    <property type="entry name" value="Ptyr_pPase"/>
</dbReference>
<dbReference type="CDD" id="cd16344">
    <property type="entry name" value="LMWPAP"/>
    <property type="match status" value="1"/>
</dbReference>
<keyword evidence="3" id="KW-0904">Protein phosphatase</keyword>
<dbReference type="InterPro" id="IPR036196">
    <property type="entry name" value="Ptyr_pPase_sf"/>
</dbReference>
<evidence type="ECO:0000256" key="4">
    <source>
        <dbReference type="PIRSR" id="PIRSR617867-1"/>
    </source>
</evidence>
<dbReference type="Gene3D" id="3.40.50.2300">
    <property type="match status" value="1"/>
</dbReference>
<dbReference type="InterPro" id="IPR050438">
    <property type="entry name" value="LMW_PTPase"/>
</dbReference>
<dbReference type="Pfam" id="PF01451">
    <property type="entry name" value="LMWPc"/>
    <property type="match status" value="1"/>
</dbReference>
<dbReference type="PANTHER" id="PTHR11717:SF31">
    <property type="entry name" value="LOW MOLECULAR WEIGHT PROTEIN-TYROSINE-PHOSPHATASE ETP-RELATED"/>
    <property type="match status" value="1"/>
</dbReference>
<dbReference type="PRINTS" id="PR00719">
    <property type="entry name" value="LMWPTPASE"/>
</dbReference>
<proteinExistence type="inferred from homology"/>
<dbReference type="InterPro" id="IPR017867">
    <property type="entry name" value="Tyr_phospatase_low_mol_wt"/>
</dbReference>
<name>A0A2J8AZV8_9FIRM</name>
<comment type="similarity">
    <text evidence="1">Belongs to the low molecular weight phosphotyrosine protein phosphatase family.</text>
</comment>
<gene>
    <name evidence="6" type="ORF">B7R76_06870</name>
</gene>
<feature type="active site" description="Proton donor" evidence="4">
    <location>
        <position position="122"/>
    </location>
</feature>
<dbReference type="GO" id="GO:0004725">
    <property type="term" value="F:protein tyrosine phosphatase activity"/>
    <property type="evidence" value="ECO:0007669"/>
    <property type="project" value="InterPro"/>
</dbReference>
<organism evidence="6 7">
    <name type="scientific">Mageeibacillus indolicus</name>
    <dbReference type="NCBI Taxonomy" id="884684"/>
    <lineage>
        <taxon>Bacteria</taxon>
        <taxon>Bacillati</taxon>
        <taxon>Bacillota</taxon>
        <taxon>Clostridia</taxon>
        <taxon>Eubacteriales</taxon>
        <taxon>Oscillospiraceae</taxon>
        <taxon>Mageeibacillus</taxon>
    </lineage>
</organism>
<dbReference type="PANTHER" id="PTHR11717">
    <property type="entry name" value="LOW MOLECULAR WEIGHT PROTEIN TYROSINE PHOSPHATASE"/>
    <property type="match status" value="1"/>
</dbReference>
<keyword evidence="2" id="KW-0378">Hydrolase</keyword>
<evidence type="ECO:0000256" key="1">
    <source>
        <dbReference type="ARBA" id="ARBA00011063"/>
    </source>
</evidence>
<evidence type="ECO:0000256" key="3">
    <source>
        <dbReference type="ARBA" id="ARBA00022912"/>
    </source>
</evidence>
<evidence type="ECO:0000313" key="6">
    <source>
        <dbReference type="EMBL" id="PNH18050.1"/>
    </source>
</evidence>
<dbReference type="RefSeq" id="WP_012992962.1">
    <property type="nucleotide sequence ID" value="NZ_NBZD01000004.1"/>
</dbReference>
<protein>
    <recommendedName>
        <fullName evidence="5">Phosphotyrosine protein phosphatase I domain-containing protein</fullName>
    </recommendedName>
</protein>
<dbReference type="SUPFAM" id="SSF52788">
    <property type="entry name" value="Phosphotyrosine protein phosphatases I"/>
    <property type="match status" value="1"/>
</dbReference>
<feature type="domain" description="Phosphotyrosine protein phosphatase I" evidence="5">
    <location>
        <begin position="1"/>
        <end position="148"/>
    </location>
</feature>
<reference evidence="7" key="1">
    <citation type="submission" date="2017-04" db="EMBL/GenBank/DDBJ databases">
        <authorList>
            <person name="Bumgarner R.E."/>
            <person name="Fredricks D.N."/>
            <person name="Srinivasan S."/>
        </authorList>
    </citation>
    <scope>NUCLEOTIDE SEQUENCE [LARGE SCALE GENOMIC DNA]</scope>
    <source>
        <strain evidence="7">KA00405</strain>
    </source>
</reference>
<dbReference type="OMA" id="AFFPQKA"/>
<accession>A0A2J8AZV8</accession>
<feature type="active site" description="Nucleophile" evidence="4">
    <location>
        <position position="7"/>
    </location>
</feature>
<evidence type="ECO:0000259" key="5">
    <source>
        <dbReference type="SMART" id="SM00226"/>
    </source>
</evidence>
<evidence type="ECO:0000256" key="2">
    <source>
        <dbReference type="ARBA" id="ARBA00022801"/>
    </source>
</evidence>
<dbReference type="SMART" id="SM00226">
    <property type="entry name" value="LMWPc"/>
    <property type="match status" value="1"/>
</dbReference>
<evidence type="ECO:0000313" key="7">
    <source>
        <dbReference type="Proteomes" id="UP000236394"/>
    </source>
</evidence>
<dbReference type="Proteomes" id="UP000236394">
    <property type="component" value="Unassembled WGS sequence"/>
</dbReference>
<dbReference type="AlphaFoldDB" id="A0A2J8AZV8"/>